<dbReference type="EMBL" id="FRAV01000006">
    <property type="protein sequence ID" value="SHK67050.1"/>
    <property type="molecule type" value="Genomic_DNA"/>
</dbReference>
<keyword evidence="1" id="KW-1133">Transmembrane helix</keyword>
<dbReference type="STRING" id="1302687.SAMN05444267_1006128"/>
<proteinExistence type="predicted"/>
<keyword evidence="1" id="KW-0472">Membrane</keyword>
<keyword evidence="3" id="KW-1185">Reference proteome</keyword>
<evidence type="ECO:0000313" key="3">
    <source>
        <dbReference type="Proteomes" id="UP000184364"/>
    </source>
</evidence>
<gene>
    <name evidence="2" type="ORF">SAMN05444267_1006128</name>
</gene>
<organism evidence="2 3">
    <name type="scientific">Chryseobacterium polytrichastri</name>
    <dbReference type="NCBI Taxonomy" id="1302687"/>
    <lineage>
        <taxon>Bacteria</taxon>
        <taxon>Pseudomonadati</taxon>
        <taxon>Bacteroidota</taxon>
        <taxon>Flavobacteriia</taxon>
        <taxon>Flavobacteriales</taxon>
        <taxon>Weeksellaceae</taxon>
        <taxon>Chryseobacterium group</taxon>
        <taxon>Chryseobacterium</taxon>
    </lineage>
</organism>
<feature type="transmembrane region" description="Helical" evidence="1">
    <location>
        <begin position="92"/>
        <end position="112"/>
    </location>
</feature>
<feature type="transmembrane region" description="Helical" evidence="1">
    <location>
        <begin position="67"/>
        <end position="85"/>
    </location>
</feature>
<feature type="transmembrane region" description="Helical" evidence="1">
    <location>
        <begin position="37"/>
        <end position="55"/>
    </location>
</feature>
<dbReference type="Proteomes" id="UP000184364">
    <property type="component" value="Unassembled WGS sequence"/>
</dbReference>
<accession>A0A1M6UCZ7</accession>
<name>A0A1M6UCZ7_9FLAO</name>
<keyword evidence="1" id="KW-0812">Transmembrane</keyword>
<evidence type="ECO:0000256" key="1">
    <source>
        <dbReference type="SAM" id="Phobius"/>
    </source>
</evidence>
<dbReference type="AlphaFoldDB" id="A0A1M6UCZ7"/>
<feature type="transmembrane region" description="Helical" evidence="1">
    <location>
        <begin position="6"/>
        <end position="25"/>
    </location>
</feature>
<evidence type="ECO:0000313" key="2">
    <source>
        <dbReference type="EMBL" id="SHK67050.1"/>
    </source>
</evidence>
<reference evidence="3" key="1">
    <citation type="submission" date="2016-11" db="EMBL/GenBank/DDBJ databases">
        <authorList>
            <person name="Varghese N."/>
            <person name="Submissions S."/>
        </authorList>
    </citation>
    <scope>NUCLEOTIDE SEQUENCE [LARGE SCALE GENOMIC DNA]</scope>
    <source>
        <strain evidence="3">DSM 26899</strain>
    </source>
</reference>
<sequence length="125" mass="14621">MLKKYKISYLFLLGLLAWLLIIVLRRKEIIIPYVNNYFTDLITVPMYCYLIEYVMNTVLGFQWKPNFQFVLTSVLYLSLLFEVVCPSISTRFTGDILDVVAYAVGGIIYYILKINNGILKQLIFK</sequence>
<protein>
    <recommendedName>
        <fullName evidence="4">VanZ like family protein</fullName>
    </recommendedName>
</protein>
<evidence type="ECO:0008006" key="4">
    <source>
        <dbReference type="Google" id="ProtNLM"/>
    </source>
</evidence>